<evidence type="ECO:0000313" key="3">
    <source>
        <dbReference type="Proteomes" id="UP000188603"/>
    </source>
</evidence>
<dbReference type="InterPro" id="IPR036390">
    <property type="entry name" value="WH_DNA-bd_sf"/>
</dbReference>
<reference evidence="1 3" key="1">
    <citation type="journal article" date="2015" name="Int. J. Syst. Evol. Microbiol.">
        <title>Novibacillus thermophilus gen. nov., sp. nov., a Gram-staining-negative and moderately thermophilic member of the family Thermoactinomycetaceae.</title>
        <authorList>
            <person name="Yang G."/>
            <person name="Chen J."/>
            <person name="Zhou S."/>
        </authorList>
    </citation>
    <scope>NUCLEOTIDE SEQUENCE [LARGE SCALE GENOMIC DNA]</scope>
    <source>
        <strain evidence="1 3">SG-1</strain>
    </source>
</reference>
<dbReference type="EMBL" id="CP019699">
    <property type="protein sequence ID" value="AQS57019.1"/>
    <property type="molecule type" value="Genomic_DNA"/>
</dbReference>
<dbReference type="KEGG" id="ntr:B0W44_15940"/>
<dbReference type="KEGG" id="ntr:B0W44_07395"/>
<evidence type="ECO:0008006" key="4">
    <source>
        <dbReference type="Google" id="ProtNLM"/>
    </source>
</evidence>
<gene>
    <name evidence="1" type="ORF">B0W44_07395</name>
    <name evidence="2" type="ORF">B0W44_15940</name>
</gene>
<dbReference type="InterPro" id="IPR036388">
    <property type="entry name" value="WH-like_DNA-bd_sf"/>
</dbReference>
<protein>
    <recommendedName>
        <fullName evidence="4">HTH crp-type domain-containing protein</fullName>
    </recommendedName>
</protein>
<dbReference type="STRING" id="1471761.B0W44_07395"/>
<dbReference type="SUPFAM" id="SSF46785">
    <property type="entry name" value="Winged helix' DNA-binding domain"/>
    <property type="match status" value="1"/>
</dbReference>
<dbReference type="AlphaFoldDB" id="A0A1U9K6I2"/>
<proteinExistence type="predicted"/>
<evidence type="ECO:0000313" key="2">
    <source>
        <dbReference type="EMBL" id="AQS57019.1"/>
    </source>
</evidence>
<dbReference type="OrthoDB" id="2079901at2"/>
<dbReference type="EMBL" id="CP019699">
    <property type="protein sequence ID" value="AQS55632.1"/>
    <property type="molecule type" value="Genomic_DNA"/>
</dbReference>
<name>A0A1U9K6I2_9BACL</name>
<dbReference type="RefSeq" id="WP_077719500.1">
    <property type="nucleotide sequence ID" value="NZ_CP019699.1"/>
</dbReference>
<keyword evidence="3" id="KW-1185">Reference proteome</keyword>
<evidence type="ECO:0000313" key="1">
    <source>
        <dbReference type="EMBL" id="AQS55632.1"/>
    </source>
</evidence>
<dbReference type="Proteomes" id="UP000188603">
    <property type="component" value="Chromosome"/>
</dbReference>
<sequence length="218" mass="25535">MKEAWDQAERNARERDLLNSHINLDVVNQEEQKANEKGFVIVKKKETNSAGFVQTLKGNIRVLIEKDYLSFNELGFLIGMTDLYEMHSNAIVHPETKRFMSVSEIAECLNCTREHVSKIINKLIEKGIVYEFANTDEIREFGRPVTERPLFVNPEIVFCGERNRINPTLARLAMRYDKLEKKGVLLEWKVWLHSGKEYGKLVKRKTFLKYKKEQKSKK</sequence>
<reference evidence="1" key="2">
    <citation type="submission" date="2017-02" db="EMBL/GenBank/DDBJ databases">
        <authorList>
            <person name="Peterson S.W."/>
        </authorList>
    </citation>
    <scope>NUCLEOTIDE SEQUENCE</scope>
    <source>
        <strain evidence="1">SG-1</strain>
    </source>
</reference>
<accession>A0A1U9K6I2</accession>
<dbReference type="Gene3D" id="1.10.10.10">
    <property type="entry name" value="Winged helix-like DNA-binding domain superfamily/Winged helix DNA-binding domain"/>
    <property type="match status" value="1"/>
</dbReference>
<organism evidence="1 3">
    <name type="scientific">Novibacillus thermophilus</name>
    <dbReference type="NCBI Taxonomy" id="1471761"/>
    <lineage>
        <taxon>Bacteria</taxon>
        <taxon>Bacillati</taxon>
        <taxon>Bacillota</taxon>
        <taxon>Bacilli</taxon>
        <taxon>Bacillales</taxon>
        <taxon>Thermoactinomycetaceae</taxon>
        <taxon>Novibacillus</taxon>
    </lineage>
</organism>